<feature type="binding site" evidence="17">
    <location>
        <position position="324"/>
    </location>
    <ligand>
        <name>(6S)-NADPHX</name>
        <dbReference type="ChEBI" id="CHEBI:64076"/>
    </ligand>
</feature>
<comment type="function">
    <text evidence="14 19">Bifunctional enzyme that catalyzes the epimerization of the S- and R-forms of NAD(P)HX and the dehydration of the S-form of NAD(P)HX at the expense of ADP, which is converted to AMP. This allows the repair of both epimers of NAD(P)HX, a damaged form of NAD(P)H that is a result of enzymatic or heat-dependent hydration.</text>
</comment>
<dbReference type="Pfam" id="PF01256">
    <property type="entry name" value="Carb_kinase"/>
    <property type="match status" value="1"/>
</dbReference>
<dbReference type="PANTHER" id="PTHR12592">
    <property type="entry name" value="ATP-DEPENDENT (S)-NAD(P)H-HYDRATE DEHYDRATASE FAMILY MEMBER"/>
    <property type="match status" value="1"/>
</dbReference>
<evidence type="ECO:0000313" key="23">
    <source>
        <dbReference type="Proteomes" id="UP000288227"/>
    </source>
</evidence>
<feature type="domain" description="YjeF C-terminal" evidence="20">
    <location>
        <begin position="226"/>
        <end position="499"/>
    </location>
</feature>
<feature type="binding site" evidence="18">
    <location>
        <begin position="131"/>
        <end position="137"/>
    </location>
    <ligand>
        <name>(6S)-NADPHX</name>
        <dbReference type="ChEBI" id="CHEBI:64076"/>
    </ligand>
</feature>
<gene>
    <name evidence="17" type="primary">nnrD</name>
    <name evidence="18" type="synonym">nnrE</name>
    <name evidence="22" type="ORF">SanaruYs_24920</name>
</gene>
<dbReference type="PROSITE" id="PS01050">
    <property type="entry name" value="YJEF_C_2"/>
    <property type="match status" value="1"/>
</dbReference>
<sequence>MLKILTAEQIRALDAHTIMNEPITSVDLMERAGQAFVSWFCRHVDVVQTVGIICGTGNNGGDGLVIARLLLTYNYKVKVWIVRGESKESTDFTANLNRIATKHLVNEISNEQELSSSDFTDCHVLIDALFGTGLSRKVVGLQEAVIKKMNDTTAYKIAVDVPSGLQIDKPSIGTIFKADFTLTFQLPKLAFLLPENFQYVGNWQVVRIGLDKKFIETSDTKHFLLEKKDVKAILKPRNKFDHKGNNGKALLIAGSYGKMGAAILAARAAMRTGLGLLTTHVPSACLTIIQNSAPESMASVDGHEHYFTTTPSCEDIDAVGVGPGIGLHNETKRAFEKLLQQSKKPLVVDADAITLLANHPSLLLLLPPQSILTPHPGEFRRLVGDWANDFDRLEKQKNFSKQIGGIVVLKGAHTSITSPNGKVYFNSSGNPGMATAGSGDVLTGMIMSLLAQGYKPLDAAIVGVFLHGWAGDLAVRKMGEISLIASDIIDFIPPAYHDLR</sequence>
<evidence type="ECO:0000256" key="12">
    <source>
        <dbReference type="ARBA" id="ARBA00023239"/>
    </source>
</evidence>
<dbReference type="InterPro" id="IPR036652">
    <property type="entry name" value="YjeF_N_dom_sf"/>
</dbReference>
<dbReference type="PROSITE" id="PS51383">
    <property type="entry name" value="YJEF_C_3"/>
    <property type="match status" value="1"/>
</dbReference>
<dbReference type="GO" id="GO:0005524">
    <property type="term" value="F:ATP binding"/>
    <property type="evidence" value="ECO:0007669"/>
    <property type="project" value="UniProtKB-UniRule"/>
</dbReference>
<feature type="binding site" evidence="18">
    <location>
        <position position="160"/>
    </location>
    <ligand>
        <name>(6S)-NADPHX</name>
        <dbReference type="ChEBI" id="CHEBI:64076"/>
    </ligand>
</feature>
<name>A0A401UBH8_9BACT</name>
<keyword evidence="10 17" id="KW-0520">NAD</keyword>
<dbReference type="EMBL" id="BHXQ01000004">
    <property type="protein sequence ID" value="GCC52256.1"/>
    <property type="molecule type" value="Genomic_DNA"/>
</dbReference>
<dbReference type="HAMAP" id="MF_01966">
    <property type="entry name" value="NADHX_epimerase"/>
    <property type="match status" value="1"/>
</dbReference>
<comment type="similarity">
    <text evidence="17">Belongs to the NnrD/CARKD family.</text>
</comment>
<evidence type="ECO:0000256" key="8">
    <source>
        <dbReference type="ARBA" id="ARBA00022857"/>
    </source>
</evidence>
<comment type="similarity">
    <text evidence="3 19">In the N-terminal section; belongs to the NnrE/AIBP family.</text>
</comment>
<feature type="binding site" evidence="17">
    <location>
        <position position="375"/>
    </location>
    <ligand>
        <name>(6S)-NADPHX</name>
        <dbReference type="ChEBI" id="CHEBI:64076"/>
    </ligand>
</feature>
<evidence type="ECO:0000256" key="19">
    <source>
        <dbReference type="PIRNR" id="PIRNR017184"/>
    </source>
</evidence>
<dbReference type="PROSITE" id="PS51385">
    <property type="entry name" value="YJEF_N"/>
    <property type="match status" value="1"/>
</dbReference>
<evidence type="ECO:0000256" key="2">
    <source>
        <dbReference type="ARBA" id="ARBA00000909"/>
    </source>
</evidence>
<comment type="subunit">
    <text evidence="17">Homotetramer.</text>
</comment>
<dbReference type="GO" id="GO:0046872">
    <property type="term" value="F:metal ion binding"/>
    <property type="evidence" value="ECO:0007669"/>
    <property type="project" value="UniProtKB-UniRule"/>
</dbReference>
<dbReference type="GO" id="GO:0046496">
    <property type="term" value="P:nicotinamide nucleotide metabolic process"/>
    <property type="evidence" value="ECO:0007669"/>
    <property type="project" value="UniProtKB-UniRule"/>
</dbReference>
<evidence type="ECO:0000256" key="6">
    <source>
        <dbReference type="ARBA" id="ARBA00022741"/>
    </source>
</evidence>
<keyword evidence="23" id="KW-1185">Reference proteome</keyword>
<evidence type="ECO:0000256" key="14">
    <source>
        <dbReference type="ARBA" id="ARBA00025153"/>
    </source>
</evidence>
<dbReference type="NCBIfam" id="TIGR00197">
    <property type="entry name" value="yjeF_nterm"/>
    <property type="match status" value="1"/>
</dbReference>
<dbReference type="CDD" id="cd01171">
    <property type="entry name" value="YXKO-related"/>
    <property type="match status" value="1"/>
</dbReference>
<evidence type="ECO:0000256" key="13">
    <source>
        <dbReference type="ARBA" id="ARBA00023268"/>
    </source>
</evidence>
<keyword evidence="13" id="KW-0511">Multifunctional enzyme</keyword>
<dbReference type="InterPro" id="IPR030677">
    <property type="entry name" value="Nnr"/>
</dbReference>
<comment type="cofactor">
    <cofactor evidence="18 19">
        <name>K(+)</name>
        <dbReference type="ChEBI" id="CHEBI:29103"/>
    </cofactor>
    <text evidence="18 19">Binds 1 potassium ion per subunit.</text>
</comment>
<comment type="catalytic activity">
    <reaction evidence="15 17 19">
        <text>(6S)-NADHX + ADP = AMP + phosphate + NADH + H(+)</text>
        <dbReference type="Rhea" id="RHEA:32223"/>
        <dbReference type="ChEBI" id="CHEBI:15378"/>
        <dbReference type="ChEBI" id="CHEBI:43474"/>
        <dbReference type="ChEBI" id="CHEBI:57945"/>
        <dbReference type="ChEBI" id="CHEBI:64074"/>
        <dbReference type="ChEBI" id="CHEBI:456215"/>
        <dbReference type="ChEBI" id="CHEBI:456216"/>
        <dbReference type="EC" id="4.2.1.136"/>
    </reaction>
</comment>
<evidence type="ECO:0000256" key="11">
    <source>
        <dbReference type="ARBA" id="ARBA00023235"/>
    </source>
</evidence>
<evidence type="ECO:0000256" key="7">
    <source>
        <dbReference type="ARBA" id="ARBA00022840"/>
    </source>
</evidence>
<dbReference type="NCBIfam" id="TIGR00196">
    <property type="entry name" value="yjeF_cterm"/>
    <property type="match status" value="1"/>
</dbReference>
<comment type="caution">
    <text evidence="22">The sequence shown here is derived from an EMBL/GenBank/DDBJ whole genome shotgun (WGS) entry which is preliminary data.</text>
</comment>
<feature type="binding site" evidence="18">
    <location>
        <position position="59"/>
    </location>
    <ligand>
        <name>K(+)</name>
        <dbReference type="ChEBI" id="CHEBI:29103"/>
    </ligand>
</feature>
<keyword evidence="8 17" id="KW-0521">NADP</keyword>
<feature type="binding site" evidence="18">
    <location>
        <position position="163"/>
    </location>
    <ligand>
        <name>K(+)</name>
        <dbReference type="ChEBI" id="CHEBI:29103"/>
    </ligand>
</feature>
<evidence type="ECO:0000256" key="4">
    <source>
        <dbReference type="ARBA" id="ARBA00009524"/>
    </source>
</evidence>
<evidence type="ECO:0000256" key="16">
    <source>
        <dbReference type="ARBA" id="ARBA00049209"/>
    </source>
</evidence>
<comment type="cofactor">
    <cofactor evidence="17">
        <name>Mg(2+)</name>
        <dbReference type="ChEBI" id="CHEBI:18420"/>
    </cofactor>
</comment>
<dbReference type="GO" id="GO:0110051">
    <property type="term" value="P:metabolite repair"/>
    <property type="evidence" value="ECO:0007669"/>
    <property type="project" value="TreeGrafter"/>
</dbReference>
<evidence type="ECO:0000256" key="1">
    <source>
        <dbReference type="ARBA" id="ARBA00000013"/>
    </source>
</evidence>
<evidence type="ECO:0000256" key="5">
    <source>
        <dbReference type="ARBA" id="ARBA00022723"/>
    </source>
</evidence>
<dbReference type="Proteomes" id="UP000288227">
    <property type="component" value="Unassembled WGS sequence"/>
</dbReference>
<keyword evidence="11 18" id="KW-0413">Isomerase</keyword>
<evidence type="ECO:0000313" key="22">
    <source>
        <dbReference type="EMBL" id="GCC52256.1"/>
    </source>
</evidence>
<dbReference type="InterPro" id="IPR004443">
    <property type="entry name" value="YjeF_N_dom"/>
</dbReference>
<dbReference type="InterPro" id="IPR017953">
    <property type="entry name" value="Carbohydrate_kinase_pred_CS"/>
</dbReference>
<keyword evidence="6 17" id="KW-0547">Nucleotide-binding</keyword>
<comment type="caution">
    <text evidence="18">Lacks conserved residue(s) required for the propagation of feature annotation.</text>
</comment>
<accession>A0A401UBH8</accession>
<dbReference type="RefSeq" id="WP_127122896.1">
    <property type="nucleotide sequence ID" value="NZ_BHXQ01000004.1"/>
</dbReference>
<feature type="domain" description="YjeF N-terminal" evidence="21">
    <location>
        <begin position="10"/>
        <end position="216"/>
    </location>
</feature>
<dbReference type="InterPro" id="IPR000631">
    <property type="entry name" value="CARKD"/>
</dbReference>
<keyword evidence="12 17" id="KW-0456">Lyase</keyword>
<dbReference type="EC" id="4.2.1.136" evidence="19"/>
<evidence type="ECO:0000256" key="17">
    <source>
        <dbReference type="HAMAP-Rule" id="MF_01965"/>
    </source>
</evidence>
<dbReference type="SUPFAM" id="SSF64153">
    <property type="entry name" value="YjeF N-terminal domain-like"/>
    <property type="match status" value="1"/>
</dbReference>
<dbReference type="OrthoDB" id="9806925at2"/>
<protein>
    <recommendedName>
        <fullName evidence="19">Bifunctional NAD(P)H-hydrate repair enzyme</fullName>
    </recommendedName>
    <alternativeName>
        <fullName evidence="19">Nicotinamide nucleotide repair protein</fullName>
    </alternativeName>
    <domain>
        <recommendedName>
            <fullName evidence="19">ADP-dependent (S)-NAD(P)H-hydrate dehydratase</fullName>
            <ecNumber evidence="19">4.2.1.136</ecNumber>
        </recommendedName>
        <alternativeName>
            <fullName evidence="19">ADP-dependent NAD(P)HX dehydratase</fullName>
        </alternativeName>
    </domain>
    <domain>
        <recommendedName>
            <fullName evidence="19">NAD(P)H-hydrate epimerase</fullName>
            <ecNumber evidence="19">5.1.99.6</ecNumber>
        </recommendedName>
    </domain>
</protein>
<organism evidence="22 23">
    <name type="scientific">Chryseotalea sanaruensis</name>
    <dbReference type="NCBI Taxonomy" id="2482724"/>
    <lineage>
        <taxon>Bacteria</taxon>
        <taxon>Pseudomonadati</taxon>
        <taxon>Bacteroidota</taxon>
        <taxon>Cytophagia</taxon>
        <taxon>Cytophagales</taxon>
        <taxon>Chryseotaleaceae</taxon>
        <taxon>Chryseotalea</taxon>
    </lineage>
</organism>
<dbReference type="HAMAP" id="MF_01965">
    <property type="entry name" value="NADHX_dehydratase"/>
    <property type="match status" value="1"/>
</dbReference>
<dbReference type="AlphaFoldDB" id="A0A401UBH8"/>
<dbReference type="GO" id="GO:0052856">
    <property type="term" value="F:NAD(P)HX epimerase activity"/>
    <property type="evidence" value="ECO:0007669"/>
    <property type="project" value="UniProtKB-UniRule"/>
</dbReference>
<comment type="function">
    <text evidence="18">Catalyzes the epimerization of the S- and R-forms of NAD(P)HX, a damaged form of NAD(P)H that is a result of enzymatic or heat-dependent hydration. This is a prerequisite for the S-specific NAD(P)H-hydrate dehydratase to allow the repair of both epimers of NAD(P)HX.</text>
</comment>
<comment type="catalytic activity">
    <reaction evidence="1 18 19">
        <text>(6R)-NADHX = (6S)-NADHX</text>
        <dbReference type="Rhea" id="RHEA:32215"/>
        <dbReference type="ChEBI" id="CHEBI:64074"/>
        <dbReference type="ChEBI" id="CHEBI:64075"/>
        <dbReference type="EC" id="5.1.99.6"/>
    </reaction>
</comment>
<reference evidence="22 23" key="1">
    <citation type="submission" date="2018-11" db="EMBL/GenBank/DDBJ databases">
        <title>Chryseotalea sanarue gen. nov., sp., nov., a member of the family Cytophagaceae, isolated from a brackish lake in Hamamatsu Japan.</title>
        <authorList>
            <person name="Maejima Y."/>
            <person name="Iino T."/>
            <person name="Muraguchi Y."/>
            <person name="Fukuda K."/>
            <person name="Ohkuma M."/>
            <person name="Moriuchi R."/>
            <person name="Dohra H."/>
            <person name="Kimbara K."/>
            <person name="Shintani M."/>
        </authorList>
    </citation>
    <scope>NUCLEOTIDE SEQUENCE [LARGE SCALE GENOMIC DNA]</scope>
    <source>
        <strain evidence="22 23">Ys</strain>
    </source>
</reference>
<keyword evidence="5 18" id="KW-0479">Metal-binding</keyword>
<evidence type="ECO:0000256" key="10">
    <source>
        <dbReference type="ARBA" id="ARBA00023027"/>
    </source>
</evidence>
<evidence type="ECO:0000256" key="9">
    <source>
        <dbReference type="ARBA" id="ARBA00022958"/>
    </source>
</evidence>
<feature type="binding site" evidence="17">
    <location>
        <begin position="410"/>
        <end position="414"/>
    </location>
    <ligand>
        <name>AMP</name>
        <dbReference type="ChEBI" id="CHEBI:456215"/>
    </ligand>
</feature>
<feature type="binding site" evidence="17">
    <location>
        <position position="261"/>
    </location>
    <ligand>
        <name>(6S)-NADPHX</name>
        <dbReference type="ChEBI" id="CHEBI:64076"/>
    </ligand>
</feature>
<dbReference type="EC" id="5.1.99.6" evidence="19"/>
<comment type="catalytic activity">
    <reaction evidence="16 17 19">
        <text>(6S)-NADPHX + ADP = AMP + phosphate + NADPH + H(+)</text>
        <dbReference type="Rhea" id="RHEA:32235"/>
        <dbReference type="ChEBI" id="CHEBI:15378"/>
        <dbReference type="ChEBI" id="CHEBI:43474"/>
        <dbReference type="ChEBI" id="CHEBI:57783"/>
        <dbReference type="ChEBI" id="CHEBI:64076"/>
        <dbReference type="ChEBI" id="CHEBI:456215"/>
        <dbReference type="ChEBI" id="CHEBI:456216"/>
        <dbReference type="EC" id="4.2.1.136"/>
    </reaction>
</comment>
<comment type="similarity">
    <text evidence="4 19">In the C-terminal section; belongs to the NnrD/CARKD family.</text>
</comment>
<evidence type="ECO:0000256" key="3">
    <source>
        <dbReference type="ARBA" id="ARBA00006001"/>
    </source>
</evidence>
<proteinExistence type="inferred from homology"/>
<evidence type="ECO:0000259" key="20">
    <source>
        <dbReference type="PROSITE" id="PS51383"/>
    </source>
</evidence>
<feature type="binding site" evidence="18">
    <location>
        <begin position="58"/>
        <end position="62"/>
    </location>
    <ligand>
        <name>(6S)-NADPHX</name>
        <dbReference type="ChEBI" id="CHEBI:64076"/>
    </ligand>
</feature>
<comment type="catalytic activity">
    <reaction evidence="2 18 19">
        <text>(6R)-NADPHX = (6S)-NADPHX</text>
        <dbReference type="Rhea" id="RHEA:32227"/>
        <dbReference type="ChEBI" id="CHEBI:64076"/>
        <dbReference type="ChEBI" id="CHEBI:64077"/>
        <dbReference type="EC" id="5.1.99.6"/>
    </reaction>
</comment>
<keyword evidence="7 17" id="KW-0067">ATP-binding</keyword>
<comment type="similarity">
    <text evidence="18">Belongs to the NnrE/AIBP family.</text>
</comment>
<dbReference type="PIRSF" id="PIRSF017184">
    <property type="entry name" value="Nnr"/>
    <property type="match status" value="1"/>
</dbReference>
<feature type="binding site" evidence="18">
    <location>
        <position position="127"/>
    </location>
    <ligand>
        <name>K(+)</name>
        <dbReference type="ChEBI" id="CHEBI:29103"/>
    </ligand>
</feature>
<evidence type="ECO:0000256" key="15">
    <source>
        <dbReference type="ARBA" id="ARBA00048238"/>
    </source>
</evidence>
<feature type="binding site" evidence="17">
    <location>
        <position position="440"/>
    </location>
    <ligand>
        <name>(6S)-NADPHX</name>
        <dbReference type="ChEBI" id="CHEBI:64076"/>
    </ligand>
</feature>
<dbReference type="Gene3D" id="3.40.50.10260">
    <property type="entry name" value="YjeF N-terminal domain"/>
    <property type="match status" value="1"/>
</dbReference>
<dbReference type="Pfam" id="PF03853">
    <property type="entry name" value="YjeF_N"/>
    <property type="match status" value="1"/>
</dbReference>
<dbReference type="Gene3D" id="3.40.1190.20">
    <property type="match status" value="1"/>
</dbReference>
<dbReference type="InterPro" id="IPR029056">
    <property type="entry name" value="Ribokinase-like"/>
</dbReference>
<dbReference type="GO" id="GO:0052855">
    <property type="term" value="F:ADP-dependent NAD(P)H-hydrate dehydratase activity"/>
    <property type="evidence" value="ECO:0007669"/>
    <property type="project" value="UniProtKB-UniRule"/>
</dbReference>
<comment type="function">
    <text evidence="17">Catalyzes the dehydration of the S-form of NAD(P)HX at the expense of ADP, which is converted to AMP. Together with NAD(P)HX epimerase, which catalyzes the epimerization of the S- and R-forms, the enzyme allows the repair of both epimers of NAD(P)HX, a damaged form of NAD(P)H that is a result of enzymatic or heat-dependent hydration.</text>
</comment>
<feature type="binding site" evidence="17">
    <location>
        <position position="439"/>
    </location>
    <ligand>
        <name>AMP</name>
        <dbReference type="ChEBI" id="CHEBI:456215"/>
    </ligand>
</feature>
<evidence type="ECO:0000256" key="18">
    <source>
        <dbReference type="HAMAP-Rule" id="MF_01966"/>
    </source>
</evidence>
<evidence type="ECO:0000259" key="21">
    <source>
        <dbReference type="PROSITE" id="PS51385"/>
    </source>
</evidence>
<dbReference type="SUPFAM" id="SSF53613">
    <property type="entry name" value="Ribokinase-like"/>
    <property type="match status" value="1"/>
</dbReference>
<dbReference type="PANTHER" id="PTHR12592:SF0">
    <property type="entry name" value="ATP-DEPENDENT (S)-NAD(P)H-HYDRATE DEHYDRATASE"/>
    <property type="match status" value="1"/>
</dbReference>
<keyword evidence="9 18" id="KW-0630">Potassium</keyword>